<accession>A0A930VJT1</accession>
<dbReference type="InterPro" id="IPR028896">
    <property type="entry name" value="GcvT/YgfZ/DmdA"/>
</dbReference>
<dbReference type="SUPFAM" id="SSF101790">
    <property type="entry name" value="Aminomethyltransferase beta-barrel domain"/>
    <property type="match status" value="1"/>
</dbReference>
<feature type="domain" description="FAD dependent oxidoreductase" evidence="2">
    <location>
        <begin position="14"/>
        <end position="374"/>
    </location>
</feature>
<dbReference type="InterPro" id="IPR027266">
    <property type="entry name" value="TrmE/GcvT-like"/>
</dbReference>
<dbReference type="EMBL" id="JADKPO010000010">
    <property type="protein sequence ID" value="MBF4767988.1"/>
    <property type="molecule type" value="Genomic_DNA"/>
</dbReference>
<keyword evidence="7" id="KW-1185">Reference proteome</keyword>
<dbReference type="SUPFAM" id="SSF103025">
    <property type="entry name" value="Folate-binding domain"/>
    <property type="match status" value="1"/>
</dbReference>
<evidence type="ECO:0000259" key="4">
    <source>
        <dbReference type="Pfam" id="PF08669"/>
    </source>
</evidence>
<dbReference type="InterPro" id="IPR032503">
    <property type="entry name" value="FAO_M"/>
</dbReference>
<evidence type="ECO:0000313" key="7">
    <source>
        <dbReference type="Proteomes" id="UP000660668"/>
    </source>
</evidence>
<protein>
    <submittedName>
        <fullName evidence="6">FAD-dependent oxidoreductase</fullName>
    </submittedName>
</protein>
<dbReference type="Gene3D" id="3.30.9.10">
    <property type="entry name" value="D-Amino Acid Oxidase, subunit A, domain 2"/>
    <property type="match status" value="1"/>
</dbReference>
<dbReference type="Proteomes" id="UP000660668">
    <property type="component" value="Unassembled WGS sequence"/>
</dbReference>
<dbReference type="InterPro" id="IPR036188">
    <property type="entry name" value="FAD/NAD-bd_sf"/>
</dbReference>
<dbReference type="SUPFAM" id="SSF51905">
    <property type="entry name" value="FAD/NAD(P)-binding domain"/>
    <property type="match status" value="1"/>
</dbReference>
<name>A0A930VJT1_9ACTN</name>
<dbReference type="PANTHER" id="PTHR43757:SF15">
    <property type="entry name" value="PYRUVATE DEHYDROGENASE PHOSPHATASE REGULATORY SUBUNIT, MITOCHONDRIAL-LIKE"/>
    <property type="match status" value="1"/>
</dbReference>
<comment type="similarity">
    <text evidence="1">Belongs to the GcvT family.</text>
</comment>
<dbReference type="RefSeq" id="WP_194696129.1">
    <property type="nucleotide sequence ID" value="NZ_JADKPO010000010.1"/>
</dbReference>
<organism evidence="6 7">
    <name type="scientific">Nocardioides agariphilus</name>
    <dbReference type="NCBI Taxonomy" id="433664"/>
    <lineage>
        <taxon>Bacteria</taxon>
        <taxon>Bacillati</taxon>
        <taxon>Actinomycetota</taxon>
        <taxon>Actinomycetes</taxon>
        <taxon>Propionibacteriales</taxon>
        <taxon>Nocardioidaceae</taxon>
        <taxon>Nocardioides</taxon>
    </lineage>
</organism>
<dbReference type="Gene3D" id="2.40.30.110">
    <property type="entry name" value="Aminomethyltransferase beta-barrel domains"/>
    <property type="match status" value="1"/>
</dbReference>
<comment type="caution">
    <text evidence="6">The sequence shown here is derived from an EMBL/GenBank/DDBJ whole genome shotgun (WGS) entry which is preliminary data.</text>
</comment>
<dbReference type="Gene3D" id="3.30.1360.120">
    <property type="entry name" value="Probable tRNA modification gtpase trme, domain 1"/>
    <property type="match status" value="1"/>
</dbReference>
<gene>
    <name evidence="6" type="ORF">ISU10_09435</name>
</gene>
<evidence type="ECO:0000259" key="5">
    <source>
        <dbReference type="Pfam" id="PF16350"/>
    </source>
</evidence>
<evidence type="ECO:0000259" key="3">
    <source>
        <dbReference type="Pfam" id="PF01571"/>
    </source>
</evidence>
<evidence type="ECO:0000259" key="2">
    <source>
        <dbReference type="Pfam" id="PF01266"/>
    </source>
</evidence>
<dbReference type="PANTHER" id="PTHR43757">
    <property type="entry name" value="AMINOMETHYLTRANSFERASE"/>
    <property type="match status" value="1"/>
</dbReference>
<feature type="domain" description="Aminomethyltransferase C-terminal" evidence="4">
    <location>
        <begin position="736"/>
        <end position="814"/>
    </location>
</feature>
<dbReference type="InterPro" id="IPR029043">
    <property type="entry name" value="GcvT/YgfZ_C"/>
</dbReference>
<feature type="domain" description="FAD dependent oxidoreductase central" evidence="5">
    <location>
        <begin position="377"/>
        <end position="432"/>
    </location>
</feature>
<dbReference type="InterPro" id="IPR006222">
    <property type="entry name" value="GCVT_N"/>
</dbReference>
<dbReference type="Pfam" id="PF08669">
    <property type="entry name" value="GCV_T_C"/>
    <property type="match status" value="1"/>
</dbReference>
<dbReference type="Gene3D" id="3.50.50.60">
    <property type="entry name" value="FAD/NAD(P)-binding domain"/>
    <property type="match status" value="1"/>
</dbReference>
<sequence>MSEGSTGLADRAQVVIIGGGVIGCSTAYHLAKLGWTDVVLLEQGTLSCGTTWHAAGLVGLLRASESGTKLVQYSTELYAGLEAETGLSTGYRQCGGLIVARTEDRMVQLRRTVATAAAFDLEAEMLTPEQAQEKWPAIAIDDLRGAIWLPQDGRANPTDLTLALAKGARSAGVRIREHVRVLGVDIEETARGRRVTGVRTDAGDIRADVVVNCAGQWAKALGDQVGVTVPLHSAEHFYVVTDQVDGVHPDLPILRDPDGYIYVKEEVGGLVVGGFEPVAKPWVSPSQIPYPFEFQLLEEDWEHFSVLMDSALERIPALEHTGVRKFYNGPESFTPDNQFLLGEAPGLRGYFVGAGFNSVGIASAGGAGRALAEWIVEGAPSMDLTSVDVRRFSPYASDETWLRSRVAEILGLHYAVPWPNREPETARDVRLSPLHERTTAAGATFGTRNGWERPLYFGPPLDYSWSKPAWVEQSNAEQVACRTAVAVFDQTSFSKYAVSGAGALSTLQRICANDVDVAVGQAVYTPWLNERGSYESDVTVTRTADDEFLVVSSAATTVRDLAWLEEHVEDGAEVHVDDLSGDFAVLGVMGPRSRELLGRLTDADLSEDGFGFATSQTFRLAGARVRGTRMTYVGELGWELLVRNDDAVGVYDALHQHGAALGLADAGYSAIESLRLEKGFRAFGRELTPDYTPIEAGLLFATGLDRLDRHGRPQDFLGRAALEERRERLRRPGPRRRLVSFVVADPEAMLWGGELVLRHGEPVGQVTSAAYGATVGSCVGLAYLRRDEPVTASWLAEGGFEVDLAGVRLPISATLKAPL</sequence>
<dbReference type="Pfam" id="PF16350">
    <property type="entry name" value="FAO_M"/>
    <property type="match status" value="1"/>
</dbReference>
<dbReference type="InterPro" id="IPR006076">
    <property type="entry name" value="FAD-dep_OxRdtase"/>
</dbReference>
<dbReference type="AlphaFoldDB" id="A0A930VJT1"/>
<evidence type="ECO:0000313" key="6">
    <source>
        <dbReference type="EMBL" id="MBF4767988.1"/>
    </source>
</evidence>
<dbReference type="Gene3D" id="3.30.70.1400">
    <property type="entry name" value="Aminomethyltransferase beta-barrel domains"/>
    <property type="match status" value="1"/>
</dbReference>
<dbReference type="Pfam" id="PF01571">
    <property type="entry name" value="GCV_T"/>
    <property type="match status" value="1"/>
</dbReference>
<dbReference type="Pfam" id="PF01266">
    <property type="entry name" value="DAO"/>
    <property type="match status" value="1"/>
</dbReference>
<feature type="domain" description="GCVT N-terminal" evidence="3">
    <location>
        <begin position="434"/>
        <end position="705"/>
    </location>
</feature>
<dbReference type="InterPro" id="IPR013977">
    <property type="entry name" value="GcvT_C"/>
</dbReference>
<proteinExistence type="inferred from homology"/>
<reference evidence="6" key="1">
    <citation type="submission" date="2020-11" db="EMBL/GenBank/DDBJ databases">
        <title>Nocardioides cynanchi sp. nov., isolated from soil of rhizosphere of Cynanchum wilfordii.</title>
        <authorList>
            <person name="Lee J.-S."/>
            <person name="Suh M.K."/>
            <person name="Kim J.-S."/>
        </authorList>
    </citation>
    <scope>NUCLEOTIDE SEQUENCE</scope>
    <source>
        <strain evidence="6">KCTC 19276</strain>
    </source>
</reference>
<evidence type="ECO:0000256" key="1">
    <source>
        <dbReference type="ARBA" id="ARBA00008609"/>
    </source>
</evidence>
<dbReference type="SUPFAM" id="SSF54373">
    <property type="entry name" value="FAD-linked reductases, C-terminal domain"/>
    <property type="match status" value="1"/>
</dbReference>